<accession>A0A2T3M7T5</accession>
<evidence type="ECO:0000313" key="1">
    <source>
        <dbReference type="EMBL" id="PSV88303.1"/>
    </source>
</evidence>
<evidence type="ECO:0000313" key="2">
    <source>
        <dbReference type="Proteomes" id="UP000241954"/>
    </source>
</evidence>
<reference evidence="1 2" key="1">
    <citation type="submission" date="2018-01" db="EMBL/GenBank/DDBJ databases">
        <title>Whole genome sequencing of Histamine producing bacteria.</title>
        <authorList>
            <person name="Butler K."/>
        </authorList>
    </citation>
    <scope>NUCLEOTIDE SEQUENCE [LARGE SCALE GENOMIC DNA]</scope>
    <source>
        <strain evidence="1 2">NCIMB 13481</strain>
    </source>
</reference>
<dbReference type="EMBL" id="PYLW01000041">
    <property type="protein sequence ID" value="PSV88303.1"/>
    <property type="molecule type" value="Genomic_DNA"/>
</dbReference>
<proteinExistence type="predicted"/>
<dbReference type="Proteomes" id="UP000241954">
    <property type="component" value="Unassembled WGS sequence"/>
</dbReference>
<organism evidence="1 2">
    <name type="scientific">Photobacterium iliopiscarium</name>
    <dbReference type="NCBI Taxonomy" id="56192"/>
    <lineage>
        <taxon>Bacteria</taxon>
        <taxon>Pseudomonadati</taxon>
        <taxon>Pseudomonadota</taxon>
        <taxon>Gammaproteobacteria</taxon>
        <taxon>Vibrionales</taxon>
        <taxon>Vibrionaceae</taxon>
        <taxon>Photobacterium</taxon>
    </lineage>
</organism>
<protein>
    <submittedName>
        <fullName evidence="1">Uncharacterized protein</fullName>
    </submittedName>
</protein>
<name>A0A2T3M7T5_9GAMM</name>
<gene>
    <name evidence="1" type="ORF">C9I88_19850</name>
</gene>
<dbReference type="AlphaFoldDB" id="A0A2T3M7T5"/>
<sequence length="151" mass="17416">MKSILSMNPISIALKNHLFSSSTDKLNNLLNIIADKDETLFSNIMATSTDDDIIALLDARDKDYLEFAVTYDLIDIFLLELYEQHSSLRMKLRKINRCSHYDDLIKGYQTLGFQTAAKKLTVVLEYGKKEDIHHYGVIDTVRTPFDFDDME</sequence>
<dbReference type="RefSeq" id="WP_107238140.1">
    <property type="nucleotide sequence ID" value="NZ_PYLW01000041.1"/>
</dbReference>
<comment type="caution">
    <text evidence="1">The sequence shown here is derived from an EMBL/GenBank/DDBJ whole genome shotgun (WGS) entry which is preliminary data.</text>
</comment>